<reference evidence="1 2" key="2">
    <citation type="submission" date="2008-10" db="EMBL/GenBank/DDBJ databases">
        <authorList>
            <person name="Fulton L."/>
            <person name="Clifton S."/>
            <person name="Fulton B."/>
            <person name="Xu J."/>
            <person name="Minx P."/>
            <person name="Pepin K.H."/>
            <person name="Johnson M."/>
            <person name="Bhonagiri V."/>
            <person name="Nash W.E."/>
            <person name="Mardis E.R."/>
            <person name="Wilson R.K."/>
        </authorList>
    </citation>
    <scope>NUCLEOTIDE SEQUENCE [LARGE SCALE GENOMIC DNA]</scope>
    <source>
        <strain evidence="1 2">ATCC 29098</strain>
    </source>
</reference>
<comment type="caution">
    <text evidence="1">The sequence shown here is derived from an EMBL/GenBank/DDBJ whole genome shotgun (WGS) entry which is preliminary data.</text>
</comment>
<dbReference type="AlphaFoldDB" id="B6WRR7"/>
<reference evidence="1 2" key="1">
    <citation type="submission" date="2008-10" db="EMBL/GenBank/DDBJ databases">
        <title>Draft genome sequence of Desulvovibrio piger (ATCC 29098).</title>
        <authorList>
            <person name="Sudarsanam P."/>
            <person name="Ley R."/>
            <person name="Guruge J."/>
            <person name="Turnbaugh P.J."/>
            <person name="Mahowald M."/>
            <person name="Liep D."/>
            <person name="Gordon J."/>
        </authorList>
    </citation>
    <scope>NUCLEOTIDE SEQUENCE [LARGE SCALE GENOMIC DNA]</scope>
    <source>
        <strain evidence="1 2">ATCC 29098</strain>
    </source>
</reference>
<proteinExistence type="predicted"/>
<organism evidence="1 2">
    <name type="scientific">Desulfovibrio piger ATCC 29098</name>
    <dbReference type="NCBI Taxonomy" id="411464"/>
    <lineage>
        <taxon>Bacteria</taxon>
        <taxon>Pseudomonadati</taxon>
        <taxon>Thermodesulfobacteriota</taxon>
        <taxon>Desulfovibrionia</taxon>
        <taxon>Desulfovibrionales</taxon>
        <taxon>Desulfovibrionaceae</taxon>
        <taxon>Desulfovibrio</taxon>
    </lineage>
</organism>
<name>B6WRR7_9BACT</name>
<evidence type="ECO:0000313" key="1">
    <source>
        <dbReference type="EMBL" id="EEB34373.1"/>
    </source>
</evidence>
<evidence type="ECO:0000313" key="2">
    <source>
        <dbReference type="Proteomes" id="UP000003676"/>
    </source>
</evidence>
<accession>B6WRR7</accession>
<sequence length="222" mass="23114">MRKNIMAELFKMKLLDVNKNQILPETSADQVTMAGGGNVEAKIKSLESAFAAGTRLLGTVGTEGTVETLPADSYQLGDMYVVKTAGTYASQVCEPGDLILCVKAYAEEGAADTDWTVIQSNVVRAVKGPESATDGNLMAFDGASGTVAKDSSLKVADVSDAVAKAHEHANADILNGISASGDTMTVNGKTYYSGRMVAIIENGGEIPADMNPNGIVFEKAAV</sequence>
<dbReference type="HOGENOM" id="CLU_1243679_0_0_7"/>
<dbReference type="EMBL" id="ABXU01000024">
    <property type="protein sequence ID" value="EEB34373.1"/>
    <property type="molecule type" value="Genomic_DNA"/>
</dbReference>
<dbReference type="Proteomes" id="UP000003676">
    <property type="component" value="Unassembled WGS sequence"/>
</dbReference>
<gene>
    <name evidence="1" type="ORF">DESPIG_00758</name>
</gene>
<protein>
    <submittedName>
        <fullName evidence="1">Uncharacterized protein</fullName>
    </submittedName>
</protein>